<keyword evidence="2" id="KW-0805">Transcription regulation</keyword>
<protein>
    <submittedName>
        <fullName evidence="7">Sigma-70 family RNA polymerase sigma factor</fullName>
    </submittedName>
</protein>
<feature type="domain" description="RNA polymerase sigma factor 70 region 4 type 2" evidence="6">
    <location>
        <begin position="140"/>
        <end position="189"/>
    </location>
</feature>
<dbReference type="GO" id="GO:0006352">
    <property type="term" value="P:DNA-templated transcription initiation"/>
    <property type="evidence" value="ECO:0007669"/>
    <property type="project" value="InterPro"/>
</dbReference>
<evidence type="ECO:0000259" key="6">
    <source>
        <dbReference type="Pfam" id="PF08281"/>
    </source>
</evidence>
<comment type="caution">
    <text evidence="7">The sequence shown here is derived from an EMBL/GenBank/DDBJ whole genome shotgun (WGS) entry which is preliminary data.</text>
</comment>
<keyword evidence="4" id="KW-0804">Transcription</keyword>
<dbReference type="SUPFAM" id="SSF88659">
    <property type="entry name" value="Sigma3 and sigma4 domains of RNA polymerase sigma factors"/>
    <property type="match status" value="1"/>
</dbReference>
<dbReference type="InterPro" id="IPR013249">
    <property type="entry name" value="RNA_pol_sigma70_r4_t2"/>
</dbReference>
<reference evidence="7 8" key="1">
    <citation type="submission" date="2019-02" db="EMBL/GenBank/DDBJ databases">
        <title>WGS of Pseudoxanthomonas species novum from clinical isolates.</title>
        <authorList>
            <person name="Bernier A.-M."/>
            <person name="Bernard K."/>
            <person name="Vachon A."/>
        </authorList>
    </citation>
    <scope>NUCLEOTIDE SEQUENCE [LARGE SCALE GENOMIC DNA]</scope>
    <source>
        <strain evidence="7 8">NML140781</strain>
    </source>
</reference>
<dbReference type="Gene3D" id="1.10.10.10">
    <property type="entry name" value="Winged helix-like DNA-binding domain superfamily/Winged helix DNA-binding domain"/>
    <property type="match status" value="1"/>
</dbReference>
<evidence type="ECO:0000256" key="3">
    <source>
        <dbReference type="ARBA" id="ARBA00023082"/>
    </source>
</evidence>
<evidence type="ECO:0000313" key="8">
    <source>
        <dbReference type="Proteomes" id="UP000292087"/>
    </source>
</evidence>
<dbReference type="InterPro" id="IPR013324">
    <property type="entry name" value="RNA_pol_sigma_r3/r4-like"/>
</dbReference>
<evidence type="ECO:0000313" key="7">
    <source>
        <dbReference type="EMBL" id="TAA30526.1"/>
    </source>
</evidence>
<evidence type="ECO:0000256" key="2">
    <source>
        <dbReference type="ARBA" id="ARBA00023015"/>
    </source>
</evidence>
<gene>
    <name evidence="7" type="ORF">EA656_19100</name>
</gene>
<dbReference type="PANTHER" id="PTHR43133">
    <property type="entry name" value="RNA POLYMERASE ECF-TYPE SIGMA FACTO"/>
    <property type="match status" value="1"/>
</dbReference>
<evidence type="ECO:0000256" key="1">
    <source>
        <dbReference type="ARBA" id="ARBA00010641"/>
    </source>
</evidence>
<sequence>MLEVGHVANHSMSKISEEAFTVEEEDTVCALDEVPLDVDALVRTSHVSLIQFLRSRLRCPEDAHDVVQETYIRMLQYNGSTALRSPTSMLFRIAINVANDLKRSERVRHVSHQCNIDDLELTAQTPSSEQHVQAKQELSIVRQTIEELPLKCRTVFLLSRARGMTYPEIARHCGISVKMVEKHISHALAVCMSRVAKQNGTISGH</sequence>
<dbReference type="Proteomes" id="UP000292087">
    <property type="component" value="Unassembled WGS sequence"/>
</dbReference>
<dbReference type="Pfam" id="PF04542">
    <property type="entry name" value="Sigma70_r2"/>
    <property type="match status" value="1"/>
</dbReference>
<dbReference type="NCBIfam" id="TIGR02937">
    <property type="entry name" value="sigma70-ECF"/>
    <property type="match status" value="1"/>
</dbReference>
<dbReference type="InterPro" id="IPR013325">
    <property type="entry name" value="RNA_pol_sigma_r2"/>
</dbReference>
<dbReference type="EMBL" id="SHMF01000007">
    <property type="protein sequence ID" value="TAA30526.1"/>
    <property type="molecule type" value="Genomic_DNA"/>
</dbReference>
<dbReference type="InterPro" id="IPR039425">
    <property type="entry name" value="RNA_pol_sigma-70-like"/>
</dbReference>
<dbReference type="InterPro" id="IPR007627">
    <property type="entry name" value="RNA_pol_sigma70_r2"/>
</dbReference>
<dbReference type="AlphaFoldDB" id="A0A4Q8LJW7"/>
<comment type="similarity">
    <text evidence="1">Belongs to the sigma-70 factor family. ECF subfamily.</text>
</comment>
<proteinExistence type="inferred from homology"/>
<dbReference type="InterPro" id="IPR014284">
    <property type="entry name" value="RNA_pol_sigma-70_dom"/>
</dbReference>
<accession>A0A4Q8LJW7</accession>
<dbReference type="InterPro" id="IPR036388">
    <property type="entry name" value="WH-like_DNA-bd_sf"/>
</dbReference>
<dbReference type="Gene3D" id="1.10.1740.10">
    <property type="match status" value="1"/>
</dbReference>
<evidence type="ECO:0000259" key="5">
    <source>
        <dbReference type="Pfam" id="PF04542"/>
    </source>
</evidence>
<keyword evidence="3" id="KW-0731">Sigma factor</keyword>
<dbReference type="PANTHER" id="PTHR43133:SF63">
    <property type="entry name" value="RNA POLYMERASE SIGMA FACTOR FECI-RELATED"/>
    <property type="match status" value="1"/>
</dbReference>
<dbReference type="GO" id="GO:0003677">
    <property type="term" value="F:DNA binding"/>
    <property type="evidence" value="ECO:0007669"/>
    <property type="project" value="InterPro"/>
</dbReference>
<feature type="domain" description="RNA polymerase sigma-70 region 2" evidence="5">
    <location>
        <begin position="41"/>
        <end position="106"/>
    </location>
</feature>
<evidence type="ECO:0000256" key="4">
    <source>
        <dbReference type="ARBA" id="ARBA00023163"/>
    </source>
</evidence>
<dbReference type="SUPFAM" id="SSF88946">
    <property type="entry name" value="Sigma2 domain of RNA polymerase sigma factors"/>
    <property type="match status" value="1"/>
</dbReference>
<dbReference type="Pfam" id="PF08281">
    <property type="entry name" value="Sigma70_r4_2"/>
    <property type="match status" value="1"/>
</dbReference>
<name>A0A4Q8LJW7_9GAMM</name>
<dbReference type="GO" id="GO:0016987">
    <property type="term" value="F:sigma factor activity"/>
    <property type="evidence" value="ECO:0007669"/>
    <property type="project" value="UniProtKB-KW"/>
</dbReference>
<organism evidence="7 8">
    <name type="scientific">Pseudoxanthomonas winnipegensis</name>
    <dbReference type="NCBI Taxonomy" id="2480810"/>
    <lineage>
        <taxon>Bacteria</taxon>
        <taxon>Pseudomonadati</taxon>
        <taxon>Pseudomonadota</taxon>
        <taxon>Gammaproteobacteria</taxon>
        <taxon>Lysobacterales</taxon>
        <taxon>Lysobacteraceae</taxon>
        <taxon>Pseudoxanthomonas</taxon>
    </lineage>
</organism>